<reference evidence="2" key="1">
    <citation type="journal article" date="2016" name="Proc. Natl. Acad. Sci. U.S.A.">
        <title>Lipid metabolic changes in an early divergent fungus govern the establishment of a mutualistic symbiosis with endobacteria.</title>
        <authorList>
            <person name="Lastovetsky O.A."/>
            <person name="Gaspar M.L."/>
            <person name="Mondo S.J."/>
            <person name="LaButti K.M."/>
            <person name="Sandor L."/>
            <person name="Grigoriev I.V."/>
            <person name="Henry S.A."/>
            <person name="Pawlowska T.E."/>
        </authorList>
    </citation>
    <scope>NUCLEOTIDE SEQUENCE [LARGE SCALE GENOMIC DNA]</scope>
    <source>
        <strain evidence="2">ATCC 52814</strain>
    </source>
</reference>
<feature type="region of interest" description="Disordered" evidence="1">
    <location>
        <begin position="43"/>
        <end position="86"/>
    </location>
</feature>
<protein>
    <submittedName>
        <fullName evidence="2">Uncharacterized protein</fullName>
    </submittedName>
</protein>
<name>A0A1X0R2S7_RHIZD</name>
<evidence type="ECO:0000256" key="1">
    <source>
        <dbReference type="SAM" id="MobiDB-lite"/>
    </source>
</evidence>
<accession>A0A1X0R2S7</accession>
<gene>
    <name evidence="2" type="ORF">BCV72DRAFT_305675</name>
</gene>
<organism evidence="2">
    <name type="scientific">Rhizopus microsporus var. microsporus</name>
    <dbReference type="NCBI Taxonomy" id="86635"/>
    <lineage>
        <taxon>Eukaryota</taxon>
        <taxon>Fungi</taxon>
        <taxon>Fungi incertae sedis</taxon>
        <taxon>Mucoromycota</taxon>
        <taxon>Mucoromycotina</taxon>
        <taxon>Mucoromycetes</taxon>
        <taxon>Mucorales</taxon>
        <taxon>Mucorineae</taxon>
        <taxon>Rhizopodaceae</taxon>
        <taxon>Rhizopus</taxon>
    </lineage>
</organism>
<evidence type="ECO:0000313" key="2">
    <source>
        <dbReference type="EMBL" id="ORE06294.1"/>
    </source>
</evidence>
<feature type="compositionally biased region" description="Basic and acidic residues" evidence="1">
    <location>
        <begin position="53"/>
        <end position="65"/>
    </location>
</feature>
<dbReference type="EMBL" id="KV921926">
    <property type="protein sequence ID" value="ORE06294.1"/>
    <property type="molecule type" value="Genomic_DNA"/>
</dbReference>
<dbReference type="VEuPathDB" id="FungiDB:BCV72DRAFT_305675"/>
<proteinExistence type="predicted"/>
<dbReference type="AlphaFoldDB" id="A0A1X0R2S7"/>
<dbReference type="Proteomes" id="UP000242414">
    <property type="component" value="Unassembled WGS sequence"/>
</dbReference>
<sequence>MDIKERTGEIIQLRYEGLRKRTREYAEDGYMYLETCKTKYRRTSLPELPDLPEEAKRDQPSKSEYNEDLLPASDQPNAKLPDFAFV</sequence>